<dbReference type="Gene3D" id="2.30.170.20">
    <property type="entry name" value="Ribosomal protein L24e"/>
    <property type="match status" value="1"/>
</dbReference>
<evidence type="ECO:0000259" key="2">
    <source>
        <dbReference type="Pfam" id="PF01246"/>
    </source>
</evidence>
<dbReference type="GO" id="GO:0042273">
    <property type="term" value="P:ribosomal large subunit biogenesis"/>
    <property type="evidence" value="ECO:0007669"/>
    <property type="project" value="TreeGrafter"/>
</dbReference>
<evidence type="ECO:0000313" key="3">
    <source>
        <dbReference type="EMBL" id="KAK3272373.1"/>
    </source>
</evidence>
<sequence length="149" mass="17663">MTFVRNDSKVFHFCRSKCHRNFKMKRNPRKVAWTKAYRRAHGKDLTEDSTFEFERRRNRPEKYNRVTVQKSVQAMKKVLDIRKARADRHWDNRMAGKKKSDTAEARKVLENEIHLVKAPPAQLAEDPEGYMEKLKVKVAAPQSMESMEE</sequence>
<gene>
    <name evidence="3" type="ORF">CYMTET_19331</name>
</gene>
<dbReference type="FunFam" id="2.30.170.20:FF:000001">
    <property type="entry name" value="probable ribosome biogenesis protein RLP24"/>
    <property type="match status" value="1"/>
</dbReference>
<evidence type="ECO:0000256" key="1">
    <source>
        <dbReference type="ARBA" id="ARBA00005647"/>
    </source>
</evidence>
<keyword evidence="4" id="KW-1185">Reference proteome</keyword>
<organism evidence="3 4">
    <name type="scientific">Cymbomonas tetramitiformis</name>
    <dbReference type="NCBI Taxonomy" id="36881"/>
    <lineage>
        <taxon>Eukaryota</taxon>
        <taxon>Viridiplantae</taxon>
        <taxon>Chlorophyta</taxon>
        <taxon>Pyramimonadophyceae</taxon>
        <taxon>Pyramimonadales</taxon>
        <taxon>Pyramimonadaceae</taxon>
        <taxon>Cymbomonas</taxon>
    </lineage>
</organism>
<comment type="caution">
    <text evidence="3">The sequence shown here is derived from an EMBL/GenBank/DDBJ whole genome shotgun (WGS) entry which is preliminary data.</text>
</comment>
<protein>
    <submittedName>
        <fullName evidence="3">ATPase-activating ribosome biosynthesis protein</fullName>
    </submittedName>
</protein>
<reference evidence="3 4" key="1">
    <citation type="journal article" date="2015" name="Genome Biol. Evol.">
        <title>Comparative Genomics of a Bacterivorous Green Alga Reveals Evolutionary Causalities and Consequences of Phago-Mixotrophic Mode of Nutrition.</title>
        <authorList>
            <person name="Burns J.A."/>
            <person name="Paasch A."/>
            <person name="Narechania A."/>
            <person name="Kim E."/>
        </authorList>
    </citation>
    <scope>NUCLEOTIDE SEQUENCE [LARGE SCALE GENOMIC DNA]</scope>
    <source>
        <strain evidence="3 4">PLY_AMNH</strain>
    </source>
</reference>
<dbReference type="InterPro" id="IPR056366">
    <property type="entry name" value="Ribosomal_eL24"/>
</dbReference>
<dbReference type="GO" id="GO:0005730">
    <property type="term" value="C:nucleolus"/>
    <property type="evidence" value="ECO:0007669"/>
    <property type="project" value="TreeGrafter"/>
</dbReference>
<dbReference type="InterPro" id="IPR038630">
    <property type="entry name" value="L24e/L24_sf"/>
</dbReference>
<dbReference type="PANTHER" id="PTHR10792">
    <property type="entry name" value="60S RIBOSOMAL PROTEIN L24"/>
    <property type="match status" value="1"/>
</dbReference>
<dbReference type="SUPFAM" id="SSF57716">
    <property type="entry name" value="Glucocorticoid receptor-like (DNA-binding domain)"/>
    <property type="match status" value="1"/>
</dbReference>
<dbReference type="GO" id="GO:0003735">
    <property type="term" value="F:structural constituent of ribosome"/>
    <property type="evidence" value="ECO:0007669"/>
    <property type="project" value="InterPro"/>
</dbReference>
<dbReference type="EMBL" id="LGRX02009005">
    <property type="protein sequence ID" value="KAK3272373.1"/>
    <property type="molecule type" value="Genomic_DNA"/>
</dbReference>
<dbReference type="InterPro" id="IPR000988">
    <property type="entry name" value="Ribosomal_eL24-rel_N"/>
</dbReference>
<dbReference type="CDD" id="cd00472">
    <property type="entry name" value="Ribosomal_L24e_L24"/>
    <property type="match status" value="1"/>
</dbReference>
<feature type="domain" description="Large ribosomal subunit protein eL24-related N-terminal" evidence="2">
    <location>
        <begin position="1"/>
        <end position="47"/>
    </location>
</feature>
<dbReference type="PANTHER" id="PTHR10792:SF8">
    <property type="entry name" value="RIBOSOME BIOGENESIS PROTEIN RLP24-RELATED"/>
    <property type="match status" value="1"/>
</dbReference>
<comment type="similarity">
    <text evidence="1">Belongs to the eukaryotic ribosomal protein eL24 family.</text>
</comment>
<dbReference type="Proteomes" id="UP001190700">
    <property type="component" value="Unassembled WGS sequence"/>
</dbReference>
<dbReference type="Pfam" id="PF01246">
    <property type="entry name" value="Ribosomal_L24e"/>
    <property type="match status" value="1"/>
</dbReference>
<proteinExistence type="inferred from homology"/>
<dbReference type="AlphaFoldDB" id="A0AAE0L528"/>
<accession>A0AAE0L528</accession>
<evidence type="ECO:0000313" key="4">
    <source>
        <dbReference type="Proteomes" id="UP001190700"/>
    </source>
</evidence>
<name>A0AAE0L528_9CHLO</name>